<dbReference type="AlphaFoldDB" id="A0A2K9EUU6"/>
<protein>
    <submittedName>
        <fullName evidence="1">Uncharacterized protein</fullName>
    </submittedName>
</protein>
<evidence type="ECO:0000313" key="1">
    <source>
        <dbReference type="EMBL" id="AUH34636.1"/>
    </source>
</evidence>
<keyword evidence="2" id="KW-1185">Reference proteome</keyword>
<name>A0A2K9EUU6_9RHOB</name>
<dbReference type="KEGG" id="paro:CUV01_15710"/>
<sequence length="59" mass="6277">MSRAAAFKQDDVKRATKGVVAAGLEVERVEIDREGKIVIIPRGASSIAGANPCDVLLKR</sequence>
<dbReference type="OrthoDB" id="7877252at2"/>
<proteinExistence type="predicted"/>
<dbReference type="RefSeq" id="WP_101461297.1">
    <property type="nucleotide sequence ID" value="NZ_CP025408.1"/>
</dbReference>
<dbReference type="EMBL" id="CP025408">
    <property type="protein sequence ID" value="AUH34636.1"/>
    <property type="molecule type" value="Genomic_DNA"/>
</dbReference>
<organism evidence="1 2">
    <name type="scientific">Paracoccus tegillarcae</name>
    <dbReference type="NCBI Taxonomy" id="1529068"/>
    <lineage>
        <taxon>Bacteria</taxon>
        <taxon>Pseudomonadati</taxon>
        <taxon>Pseudomonadota</taxon>
        <taxon>Alphaproteobacteria</taxon>
        <taxon>Rhodobacterales</taxon>
        <taxon>Paracoccaceae</taxon>
        <taxon>Paracoccus</taxon>
    </lineage>
</organism>
<gene>
    <name evidence="1" type="ORF">CUV01_15710</name>
</gene>
<evidence type="ECO:0000313" key="2">
    <source>
        <dbReference type="Proteomes" id="UP000233742"/>
    </source>
</evidence>
<dbReference type="Proteomes" id="UP000233742">
    <property type="component" value="Chromosome"/>
</dbReference>
<reference evidence="1 2" key="1">
    <citation type="submission" date="2017-12" db="EMBL/GenBank/DDBJ databases">
        <authorList>
            <person name="Hurst M.R.H."/>
        </authorList>
    </citation>
    <scope>NUCLEOTIDE SEQUENCE [LARGE SCALE GENOMIC DNA]</scope>
    <source>
        <strain evidence="1 2">BM15</strain>
    </source>
</reference>
<accession>A0A2K9EUU6</accession>